<comment type="caution">
    <text evidence="3">The sequence shown here is derived from an EMBL/GenBank/DDBJ whole genome shotgun (WGS) entry which is preliminary data.</text>
</comment>
<reference evidence="4" key="1">
    <citation type="journal article" date="2019" name="Nat. Commun.">
        <title>Expansion of phycobilisome linker gene families in mesophilic red algae.</title>
        <authorList>
            <person name="Lee J."/>
            <person name="Kim D."/>
            <person name="Bhattacharya D."/>
            <person name="Yoon H.S."/>
        </authorList>
    </citation>
    <scope>NUCLEOTIDE SEQUENCE [LARGE SCALE GENOMIC DNA]</scope>
    <source>
        <strain evidence="4">CCMP 1328</strain>
    </source>
</reference>
<dbReference type="InterPro" id="IPR011074">
    <property type="entry name" value="CRAL/TRIO_N_dom"/>
</dbReference>
<dbReference type="OrthoDB" id="75724at2759"/>
<dbReference type="PANTHER" id="PTHR45824">
    <property type="entry name" value="GH16843P"/>
    <property type="match status" value="1"/>
</dbReference>
<dbReference type="SMART" id="SM01100">
    <property type="entry name" value="CRAL_TRIO_N"/>
    <property type="match status" value="1"/>
</dbReference>
<evidence type="ECO:0000259" key="2">
    <source>
        <dbReference type="PROSITE" id="PS50191"/>
    </source>
</evidence>
<dbReference type="InterPro" id="IPR052578">
    <property type="entry name" value="PI_Transfer_CRAL-TRIO"/>
</dbReference>
<evidence type="ECO:0000313" key="3">
    <source>
        <dbReference type="EMBL" id="KAA8493018.1"/>
    </source>
</evidence>
<dbReference type="OMA" id="SIARESM"/>
<evidence type="ECO:0000313" key="4">
    <source>
        <dbReference type="Proteomes" id="UP000324585"/>
    </source>
</evidence>
<gene>
    <name evidence="3" type="ORF">FVE85_9290</name>
</gene>
<dbReference type="Gene3D" id="3.40.525.10">
    <property type="entry name" value="CRAL-TRIO lipid binding domain"/>
    <property type="match status" value="1"/>
</dbReference>
<dbReference type="Pfam" id="PF03765">
    <property type="entry name" value="CRAL_TRIO_N"/>
    <property type="match status" value="1"/>
</dbReference>
<name>A0A5J4YNZ2_PORPP</name>
<dbReference type="SMART" id="SM00516">
    <property type="entry name" value="SEC14"/>
    <property type="match status" value="1"/>
</dbReference>
<dbReference type="PROSITE" id="PS50191">
    <property type="entry name" value="CRAL_TRIO"/>
    <property type="match status" value="1"/>
</dbReference>
<feature type="domain" description="CRAL-TRIO" evidence="2">
    <location>
        <begin position="152"/>
        <end position="318"/>
    </location>
</feature>
<dbReference type="SUPFAM" id="SSF52087">
    <property type="entry name" value="CRAL/TRIO domain"/>
    <property type="match status" value="1"/>
</dbReference>
<dbReference type="InterPro" id="IPR001251">
    <property type="entry name" value="CRAL-TRIO_dom"/>
</dbReference>
<dbReference type="SUPFAM" id="SSF46938">
    <property type="entry name" value="CRAL/TRIO N-terminal domain"/>
    <property type="match status" value="1"/>
</dbReference>
<feature type="compositionally biased region" description="Basic and acidic residues" evidence="1">
    <location>
        <begin position="342"/>
        <end position="360"/>
    </location>
</feature>
<organism evidence="3 4">
    <name type="scientific">Porphyridium purpureum</name>
    <name type="common">Red alga</name>
    <name type="synonym">Porphyridium cruentum</name>
    <dbReference type="NCBI Taxonomy" id="35688"/>
    <lineage>
        <taxon>Eukaryota</taxon>
        <taxon>Rhodophyta</taxon>
        <taxon>Bangiophyceae</taxon>
        <taxon>Porphyridiales</taxon>
        <taxon>Porphyridiaceae</taxon>
        <taxon>Porphyridium</taxon>
    </lineage>
</organism>
<dbReference type="AlphaFoldDB" id="A0A5J4YNZ2"/>
<dbReference type="InterPro" id="IPR036273">
    <property type="entry name" value="CRAL/TRIO_N_dom_sf"/>
</dbReference>
<dbReference type="PANTHER" id="PTHR45824:SF29">
    <property type="entry name" value="GH16843P"/>
    <property type="match status" value="1"/>
</dbReference>
<dbReference type="InterPro" id="IPR036865">
    <property type="entry name" value="CRAL-TRIO_dom_sf"/>
</dbReference>
<dbReference type="EMBL" id="VRMN01000008">
    <property type="protein sequence ID" value="KAA8493018.1"/>
    <property type="molecule type" value="Genomic_DNA"/>
</dbReference>
<protein>
    <submittedName>
        <fullName evidence="3">Random slug protein 5</fullName>
    </submittedName>
</protein>
<keyword evidence="4" id="KW-1185">Reference proteome</keyword>
<evidence type="ECO:0000256" key="1">
    <source>
        <dbReference type="SAM" id="MobiDB-lite"/>
    </source>
</evidence>
<dbReference type="GO" id="GO:0008526">
    <property type="term" value="F:phosphatidylinositol transfer activity"/>
    <property type="evidence" value="ECO:0007669"/>
    <property type="project" value="TreeGrafter"/>
</dbReference>
<sequence length="366" mass="40729">MSPRDKSLIGAGRVDSPRVDDLVPEEAAALVEMKYYLDCVLQQKTYSPRACASAVDALPEVLEKELTVSPDASKANHLHLLSSGGASAKHLPDVTKFEDIAAIDHAYVRAFCDDYCLLRYLRAREWNLEKAFTMLAETLRWRWTKRPDQLKYGDVAKLAQAGSIYPNGFDKSGRPIMYMRARRDPPGTTDEKLDQILYTMEEGVRSMDASKGVEKFVYIIDLAGFSVTQAGADPKLAQAWINVLQNHYPERLKLVCVVDAGMIFTGFWNIISYFIDTETRKKMTFISKAQFKKELATSDIFDAQHVEEGFGGEVPELITDDASEKYLASLKAASKNGSGHGTSEKDKAIGSRTKSTKDRVLGSLFG</sequence>
<dbReference type="Pfam" id="PF00650">
    <property type="entry name" value="CRAL_TRIO"/>
    <property type="match status" value="1"/>
</dbReference>
<dbReference type="CDD" id="cd00170">
    <property type="entry name" value="SEC14"/>
    <property type="match status" value="1"/>
</dbReference>
<accession>A0A5J4YNZ2</accession>
<proteinExistence type="predicted"/>
<dbReference type="Proteomes" id="UP000324585">
    <property type="component" value="Unassembled WGS sequence"/>
</dbReference>
<feature type="region of interest" description="Disordered" evidence="1">
    <location>
        <begin position="333"/>
        <end position="366"/>
    </location>
</feature>